<feature type="signal peptide" evidence="1">
    <location>
        <begin position="1"/>
        <end position="28"/>
    </location>
</feature>
<dbReference type="eggNOG" id="ENOG502ZB6G">
    <property type="taxonomic scope" value="Bacteria"/>
</dbReference>
<dbReference type="AlphaFoldDB" id="F0F9F0"/>
<dbReference type="Proteomes" id="UP000005697">
    <property type="component" value="Unassembled WGS sequence"/>
</dbReference>
<accession>F0F9F0</accession>
<keyword evidence="1" id="KW-0732">Signal</keyword>
<name>F0F9F0_9BACT</name>
<feature type="chain" id="PRO_5003251766" description="Fibrobacter succinogene major paralogous domain protein" evidence="1">
    <location>
        <begin position="29"/>
        <end position="529"/>
    </location>
</feature>
<reference evidence="2 3" key="1">
    <citation type="submission" date="2011-01" db="EMBL/GenBank/DDBJ databases">
        <authorList>
            <person name="Muzny D."/>
            <person name="Qin X."/>
            <person name="Deng J."/>
            <person name="Jiang H."/>
            <person name="Liu Y."/>
            <person name="Qu J."/>
            <person name="Song X.-Z."/>
            <person name="Zhang L."/>
            <person name="Thornton R."/>
            <person name="Coyle M."/>
            <person name="Francisco L."/>
            <person name="Jackson L."/>
            <person name="Javaid M."/>
            <person name="Korchina V."/>
            <person name="Kovar C."/>
            <person name="Mata R."/>
            <person name="Mathew T."/>
            <person name="Ngo R."/>
            <person name="Nguyen L."/>
            <person name="Nguyen N."/>
            <person name="Okwuonu G."/>
            <person name="Ongeri F."/>
            <person name="Pham C."/>
            <person name="Simmons D."/>
            <person name="Wilczek-Boney K."/>
            <person name="Hale W."/>
            <person name="Jakkamsetti A."/>
            <person name="Pham P."/>
            <person name="Ruth R."/>
            <person name="San Lucas F."/>
            <person name="Warren J."/>
            <person name="Zhang J."/>
            <person name="Zhao Z."/>
            <person name="Zhou C."/>
            <person name="Zhu D."/>
            <person name="Lee S."/>
            <person name="Bess C."/>
            <person name="Blankenburg K."/>
            <person name="Forbes L."/>
            <person name="Fu Q."/>
            <person name="Gubbala S."/>
            <person name="Hirani K."/>
            <person name="Jayaseelan J.C."/>
            <person name="Lara F."/>
            <person name="Munidasa M."/>
            <person name="Palculict T."/>
            <person name="Patil S."/>
            <person name="Pu L.-L."/>
            <person name="Saada N."/>
            <person name="Tang L."/>
            <person name="Weissenberger G."/>
            <person name="Zhu Y."/>
            <person name="Hemphill L."/>
            <person name="Shang Y."/>
            <person name="Youmans B."/>
            <person name="Ayvaz T."/>
            <person name="Ross M."/>
            <person name="Santibanez J."/>
            <person name="Aqrawi P."/>
            <person name="Gross S."/>
            <person name="Joshi V."/>
            <person name="Fowler G."/>
            <person name="Nazareth L."/>
            <person name="Reid J."/>
            <person name="Worley K."/>
            <person name="Petrosino J."/>
            <person name="Highlander S."/>
            <person name="Gibbs R."/>
        </authorList>
    </citation>
    <scope>NUCLEOTIDE SEQUENCE [LARGE SCALE GENOMIC DNA]</scope>
    <source>
        <strain evidence="2 3">DSM 16608</strain>
    </source>
</reference>
<protein>
    <recommendedName>
        <fullName evidence="4">Fibrobacter succinogene major paralogous domain protein</fullName>
    </recommendedName>
</protein>
<comment type="caution">
    <text evidence="2">The sequence shown here is derived from an EMBL/GenBank/DDBJ whole genome shotgun (WGS) entry which is preliminary data.</text>
</comment>
<sequence>MEHKLRKGRKMKYSYFWALPVAALLSLAGCSNDDTLQADNGKQQNTVPAGMTEFADGGLTRTAGTYDGSAIKFYWTSGDRLWINDAGTLTISTKDNITGKAPTAKFYFPGILTASKYNVRYTGNGNAHGDKVTISTAQSQSAPDDASHIGTDGDCGTAEATRQGDGSYTFTLAHKASYLVFTPYYSPEFAEDVKVTQIKVTADEAIAGEFKFDDNGINTTPRPAATAANRSITLTLNGGSNNGFVIPKAADHEKNAAIMVLAPGEYHHVTVEYTLYDQKTQVRGTVSKTYNDITCKAGKNKKVSTDLAITHYSSDRYYMWDAAVGKNAWEGHENDQPILNGGSNASYPKTSGDSRWYNPAPFPTSATRSAAACPNANEMLWYVMYGDPHWDPSLWSIMKHLYAGGMWLKKLSGIAADKHTNVTEMKKAAPGGTDYTKEQSYKIYDQFIKDNKTIKDGRPDNPNDYVYLPAIGTYILNNGELRNVGVRGYYWSSTPRPYEALNAYNLYVQKNEVHTGYGPRNNAHWLWPQ</sequence>
<dbReference type="EMBL" id="AEWX01000029">
    <property type="protein sequence ID" value="EGC19324.1"/>
    <property type="molecule type" value="Genomic_DNA"/>
</dbReference>
<evidence type="ECO:0000256" key="1">
    <source>
        <dbReference type="SAM" id="SignalP"/>
    </source>
</evidence>
<evidence type="ECO:0000313" key="2">
    <source>
        <dbReference type="EMBL" id="EGC19324.1"/>
    </source>
</evidence>
<keyword evidence="3" id="KW-1185">Reference proteome</keyword>
<gene>
    <name evidence="2" type="ORF">HMPREF9141_2217</name>
</gene>
<evidence type="ECO:0008006" key="4">
    <source>
        <dbReference type="Google" id="ProtNLM"/>
    </source>
</evidence>
<dbReference type="PROSITE" id="PS51257">
    <property type="entry name" value="PROKAR_LIPOPROTEIN"/>
    <property type="match status" value="1"/>
</dbReference>
<evidence type="ECO:0000313" key="3">
    <source>
        <dbReference type="Proteomes" id="UP000005697"/>
    </source>
</evidence>
<dbReference type="HOGENOM" id="CLU_035806_0_0_10"/>
<dbReference type="STRING" id="888743.HMPREF9141_2217"/>
<organism evidence="2 3">
    <name type="scientific">Prevotella multiformis DSM 16608</name>
    <dbReference type="NCBI Taxonomy" id="888743"/>
    <lineage>
        <taxon>Bacteria</taxon>
        <taxon>Pseudomonadati</taxon>
        <taxon>Bacteroidota</taxon>
        <taxon>Bacteroidia</taxon>
        <taxon>Bacteroidales</taxon>
        <taxon>Prevotellaceae</taxon>
        <taxon>Prevotella</taxon>
    </lineage>
</organism>
<dbReference type="CDD" id="cd13120">
    <property type="entry name" value="BF2867_like_N"/>
    <property type="match status" value="1"/>
</dbReference>
<proteinExistence type="predicted"/>